<dbReference type="Proteomes" id="UP000218427">
    <property type="component" value="Unassembled WGS sequence"/>
</dbReference>
<protein>
    <recommendedName>
        <fullName evidence="4">DUF340 domain-containing protein</fullName>
    </recommendedName>
</protein>
<gene>
    <name evidence="2" type="ORF">AWR36_005405</name>
</gene>
<feature type="transmembrane region" description="Helical" evidence="1">
    <location>
        <begin position="28"/>
        <end position="45"/>
    </location>
</feature>
<evidence type="ECO:0000313" key="2">
    <source>
        <dbReference type="EMBL" id="PCO05462.1"/>
    </source>
</evidence>
<evidence type="ECO:0008006" key="4">
    <source>
        <dbReference type="Google" id="ProtNLM"/>
    </source>
</evidence>
<keyword evidence="1" id="KW-0472">Membrane</keyword>
<name>A0ABX4I0H6_9GAMM</name>
<accession>A0ABX4I0H6</accession>
<dbReference type="EMBL" id="LRFG02000002">
    <property type="protein sequence ID" value="PCO05462.1"/>
    <property type="molecule type" value="Genomic_DNA"/>
</dbReference>
<evidence type="ECO:0000313" key="3">
    <source>
        <dbReference type="Proteomes" id="UP000218427"/>
    </source>
</evidence>
<proteinExistence type="predicted"/>
<reference evidence="2" key="1">
    <citation type="submission" date="2017-08" db="EMBL/GenBank/DDBJ databases">
        <title>Microbulbifer marisrubri sp. nov., a halophilic alphaproteobacterium isolated from marine sediment of the Yellow Sea, China.</title>
        <authorList>
            <person name="Zhang G."/>
            <person name="Xiong Q."/>
        </authorList>
    </citation>
    <scope>NUCLEOTIDE SEQUENCE [LARGE SCALE GENOMIC DNA]</scope>
    <source>
        <strain evidence="2">WRN-8</strain>
    </source>
</reference>
<keyword evidence="1" id="KW-0812">Transmembrane</keyword>
<sequence>MIQGIITSLLVIGVGPHILREGITKAKLVSLFVLFTIAQYIIQIIHYDTENIKSMVIALSMGLLSTVGCILFTRIKWFLEEQSSQRKK</sequence>
<organism evidence="2 3">
    <name type="scientific">Microbulbifer flavimaris</name>
    <dbReference type="NCBI Taxonomy" id="1781068"/>
    <lineage>
        <taxon>Bacteria</taxon>
        <taxon>Pseudomonadati</taxon>
        <taxon>Pseudomonadota</taxon>
        <taxon>Gammaproteobacteria</taxon>
        <taxon>Cellvibrionales</taxon>
        <taxon>Microbulbiferaceae</taxon>
        <taxon>Microbulbifer</taxon>
    </lineage>
</organism>
<feature type="transmembrane region" description="Helical" evidence="1">
    <location>
        <begin position="57"/>
        <end position="79"/>
    </location>
</feature>
<comment type="caution">
    <text evidence="2">The sequence shown here is derived from an EMBL/GenBank/DDBJ whole genome shotgun (WGS) entry which is preliminary data.</text>
</comment>
<keyword evidence="1" id="KW-1133">Transmembrane helix</keyword>
<evidence type="ECO:0000256" key="1">
    <source>
        <dbReference type="SAM" id="Phobius"/>
    </source>
</evidence>
<keyword evidence="3" id="KW-1185">Reference proteome</keyword>